<dbReference type="PANTHER" id="PTHR21581:SF6">
    <property type="entry name" value="TRAFFICKING PROTEIN PARTICLE COMPLEX SUBUNIT 12"/>
    <property type="match status" value="1"/>
</dbReference>
<gene>
    <name evidence="11" type="ORF">KDI_43610</name>
</gene>
<evidence type="ECO:0000256" key="5">
    <source>
        <dbReference type="ARBA" id="ARBA00022984"/>
    </source>
</evidence>
<dbReference type="Proteomes" id="UP000322530">
    <property type="component" value="Unassembled WGS sequence"/>
</dbReference>
<feature type="region of interest" description="Disordered" evidence="8">
    <location>
        <begin position="1"/>
        <end position="29"/>
    </location>
</feature>
<keyword evidence="3" id="KW-0378">Hydrolase</keyword>
<protein>
    <recommendedName>
        <fullName evidence="10">Peptidase S11 D-alanyl-D-alanine carboxypeptidase A N-terminal domain-containing protein</fullName>
    </recommendedName>
</protein>
<evidence type="ECO:0000256" key="2">
    <source>
        <dbReference type="ARBA" id="ARBA00022729"/>
    </source>
</evidence>
<evidence type="ECO:0000256" key="3">
    <source>
        <dbReference type="ARBA" id="ARBA00022801"/>
    </source>
</evidence>
<feature type="compositionally biased region" description="Low complexity" evidence="8">
    <location>
        <begin position="71"/>
        <end position="87"/>
    </location>
</feature>
<feature type="transmembrane region" description="Helical" evidence="9">
    <location>
        <begin position="106"/>
        <end position="126"/>
    </location>
</feature>
<name>A0A5A5THF0_9CHLR</name>
<dbReference type="OrthoDB" id="9791132at2"/>
<organism evidence="11 12">
    <name type="scientific">Dictyobacter arantiisoli</name>
    <dbReference type="NCBI Taxonomy" id="2014874"/>
    <lineage>
        <taxon>Bacteria</taxon>
        <taxon>Bacillati</taxon>
        <taxon>Chloroflexota</taxon>
        <taxon>Ktedonobacteria</taxon>
        <taxon>Ktedonobacterales</taxon>
        <taxon>Dictyobacteraceae</taxon>
        <taxon>Dictyobacter</taxon>
    </lineage>
</organism>
<keyword evidence="9" id="KW-0812">Transmembrane</keyword>
<dbReference type="Gene3D" id="3.40.710.10">
    <property type="entry name" value="DD-peptidase/beta-lactamase superfamily"/>
    <property type="match status" value="1"/>
</dbReference>
<proteinExistence type="inferred from homology"/>
<dbReference type="RefSeq" id="WP_149403665.1">
    <property type="nucleotide sequence ID" value="NZ_BIXY01000083.1"/>
</dbReference>
<evidence type="ECO:0000256" key="1">
    <source>
        <dbReference type="ARBA" id="ARBA00007164"/>
    </source>
</evidence>
<dbReference type="GO" id="GO:0009252">
    <property type="term" value="P:peptidoglycan biosynthetic process"/>
    <property type="evidence" value="ECO:0007669"/>
    <property type="project" value="UniProtKB-KW"/>
</dbReference>
<accession>A0A5A5THF0</accession>
<evidence type="ECO:0000256" key="7">
    <source>
        <dbReference type="RuleBase" id="RU004016"/>
    </source>
</evidence>
<feature type="domain" description="Peptidase S11 D-alanyl-D-alanine carboxypeptidase A N-terminal" evidence="10">
    <location>
        <begin position="156"/>
        <end position="378"/>
    </location>
</feature>
<dbReference type="PRINTS" id="PR00725">
    <property type="entry name" value="DADACBPTASE1"/>
</dbReference>
<dbReference type="AlphaFoldDB" id="A0A5A5THF0"/>
<evidence type="ECO:0000313" key="12">
    <source>
        <dbReference type="Proteomes" id="UP000322530"/>
    </source>
</evidence>
<evidence type="ECO:0000256" key="8">
    <source>
        <dbReference type="SAM" id="MobiDB-lite"/>
    </source>
</evidence>
<dbReference type="SUPFAM" id="SSF56601">
    <property type="entry name" value="beta-lactamase/transpeptidase-like"/>
    <property type="match status" value="1"/>
</dbReference>
<keyword evidence="2" id="KW-0732">Signal</keyword>
<dbReference type="PANTHER" id="PTHR21581">
    <property type="entry name" value="D-ALANYL-D-ALANINE CARBOXYPEPTIDASE"/>
    <property type="match status" value="1"/>
</dbReference>
<reference evidence="11 12" key="1">
    <citation type="submission" date="2019-01" db="EMBL/GenBank/DDBJ databases">
        <title>Draft genome sequence of Dictyobacter sp. Uno17.</title>
        <authorList>
            <person name="Wang C.M."/>
            <person name="Zheng Y."/>
            <person name="Sakai Y."/>
            <person name="Abe K."/>
            <person name="Yokota A."/>
            <person name="Yabe S."/>
        </authorList>
    </citation>
    <scope>NUCLEOTIDE SEQUENCE [LARGE SCALE GENOMIC DNA]</scope>
    <source>
        <strain evidence="11 12">Uno17</strain>
    </source>
</reference>
<feature type="region of interest" description="Disordered" evidence="8">
    <location>
        <begin position="61"/>
        <end position="99"/>
    </location>
</feature>
<dbReference type="EMBL" id="BIXY01000083">
    <property type="protein sequence ID" value="GCF10797.1"/>
    <property type="molecule type" value="Genomic_DNA"/>
</dbReference>
<comment type="similarity">
    <text evidence="1 7">Belongs to the peptidase S11 family.</text>
</comment>
<keyword evidence="12" id="KW-1185">Reference proteome</keyword>
<evidence type="ECO:0000256" key="9">
    <source>
        <dbReference type="SAM" id="Phobius"/>
    </source>
</evidence>
<dbReference type="GO" id="GO:0006508">
    <property type="term" value="P:proteolysis"/>
    <property type="evidence" value="ECO:0007669"/>
    <property type="project" value="InterPro"/>
</dbReference>
<keyword evidence="4" id="KW-0133">Cell shape</keyword>
<dbReference type="GO" id="GO:0009002">
    <property type="term" value="F:serine-type D-Ala-D-Ala carboxypeptidase activity"/>
    <property type="evidence" value="ECO:0007669"/>
    <property type="project" value="InterPro"/>
</dbReference>
<dbReference type="InterPro" id="IPR012338">
    <property type="entry name" value="Beta-lactam/transpept-like"/>
</dbReference>
<keyword evidence="9" id="KW-1133">Transmembrane helix</keyword>
<evidence type="ECO:0000256" key="4">
    <source>
        <dbReference type="ARBA" id="ARBA00022960"/>
    </source>
</evidence>
<dbReference type="GO" id="GO:0008360">
    <property type="term" value="P:regulation of cell shape"/>
    <property type="evidence" value="ECO:0007669"/>
    <property type="project" value="UniProtKB-KW"/>
</dbReference>
<dbReference type="Pfam" id="PF00768">
    <property type="entry name" value="Peptidase_S11"/>
    <property type="match status" value="1"/>
</dbReference>
<evidence type="ECO:0000313" key="11">
    <source>
        <dbReference type="EMBL" id="GCF10797.1"/>
    </source>
</evidence>
<evidence type="ECO:0000256" key="6">
    <source>
        <dbReference type="ARBA" id="ARBA00023316"/>
    </source>
</evidence>
<keyword evidence="6" id="KW-0961">Cell wall biogenesis/degradation</keyword>
<sequence>MEPLDKWFSPDQLEEQLARPSRSHPPTAVNERLLHDLTFVVEEDAQRLERLRARLLAQAADNRKRPPISIQPYQSGMSGPQGSSGLQDVPARRPASHSDVKRTPRLFQLSLGLVALLIIGSMLGIFTRMKSHQPLQVSFQHPASTGVASVPASSVPIHGAAAYMLDTMTGRMLVDINSRAHLPFVGVVRLMTAVVAIENGNLDQSVTISQNVLQEAPQSPSSAQLVAGDRLTLRDLLPALLLSGGNDAAVVIAHTVTGNTPNFVAQMNDEAHQLQLYDTHFNNLYGTPVGDEYSSAADLAHLTRYALQLSEFSSIFGAQQHRVAATEHNHAYQWISSIDAPGITGAISGYDARAGASIVFSSRRADGHVVIGVELGAPSMSILSADTRLLLQQ</sequence>
<dbReference type="InterPro" id="IPR018044">
    <property type="entry name" value="Peptidase_S11"/>
</dbReference>
<keyword evidence="9" id="KW-0472">Membrane</keyword>
<keyword evidence="5" id="KW-0573">Peptidoglycan synthesis</keyword>
<dbReference type="InterPro" id="IPR001967">
    <property type="entry name" value="Peptidase_S11_N"/>
</dbReference>
<dbReference type="GO" id="GO:0071555">
    <property type="term" value="P:cell wall organization"/>
    <property type="evidence" value="ECO:0007669"/>
    <property type="project" value="UniProtKB-KW"/>
</dbReference>
<evidence type="ECO:0000259" key="10">
    <source>
        <dbReference type="Pfam" id="PF00768"/>
    </source>
</evidence>
<comment type="caution">
    <text evidence="11">The sequence shown here is derived from an EMBL/GenBank/DDBJ whole genome shotgun (WGS) entry which is preliminary data.</text>
</comment>